<evidence type="ECO:0000256" key="6">
    <source>
        <dbReference type="HAMAP-Rule" id="MF_01186"/>
    </source>
</evidence>
<keyword evidence="1" id="KW-0732">Signal</keyword>
<evidence type="ECO:0000256" key="2">
    <source>
        <dbReference type="ARBA" id="ARBA00023136"/>
    </source>
</evidence>
<dbReference type="GO" id="GO:0043165">
    <property type="term" value="P:Gram-negative-bacterium-type cell outer membrane assembly"/>
    <property type="evidence" value="ECO:0007669"/>
    <property type="project" value="UniProtKB-UniRule"/>
</dbReference>
<keyword evidence="4 6" id="KW-0998">Cell outer membrane</keyword>
<dbReference type="STRING" id="395495.Lcho_0480"/>
<dbReference type="RefSeq" id="WP_012345517.1">
    <property type="nucleotide sequence ID" value="NC_010524.1"/>
</dbReference>
<dbReference type="GO" id="GO:0001530">
    <property type="term" value="F:lipopolysaccharide binding"/>
    <property type="evidence" value="ECO:0007669"/>
    <property type="project" value="TreeGrafter"/>
</dbReference>
<dbReference type="GO" id="GO:1990351">
    <property type="term" value="C:transporter complex"/>
    <property type="evidence" value="ECO:0007669"/>
    <property type="project" value="TreeGrafter"/>
</dbReference>
<evidence type="ECO:0000256" key="5">
    <source>
        <dbReference type="ARBA" id="ARBA00023288"/>
    </source>
</evidence>
<dbReference type="EMBL" id="CP001013">
    <property type="protein sequence ID" value="ACB32755.1"/>
    <property type="molecule type" value="Genomic_DNA"/>
</dbReference>
<dbReference type="OrthoDB" id="5298094at2"/>
<dbReference type="HAMAP" id="MF_01186">
    <property type="entry name" value="LPS_assembly_LptE"/>
    <property type="match status" value="1"/>
</dbReference>
<organism evidence="7 8">
    <name type="scientific">Leptothrix cholodnii (strain ATCC 51168 / LMG 8142 / SP-6)</name>
    <name type="common">Leptothrix discophora (strain SP-6)</name>
    <dbReference type="NCBI Taxonomy" id="395495"/>
    <lineage>
        <taxon>Bacteria</taxon>
        <taxon>Pseudomonadati</taxon>
        <taxon>Pseudomonadota</taxon>
        <taxon>Betaproteobacteria</taxon>
        <taxon>Burkholderiales</taxon>
        <taxon>Sphaerotilaceae</taxon>
        <taxon>Leptothrix</taxon>
    </lineage>
</organism>
<dbReference type="GO" id="GO:0015920">
    <property type="term" value="P:lipopolysaccharide transport"/>
    <property type="evidence" value="ECO:0007669"/>
    <property type="project" value="TreeGrafter"/>
</dbReference>
<protein>
    <recommendedName>
        <fullName evidence="6">LPS-assembly lipoprotein LptE</fullName>
    </recommendedName>
</protein>
<evidence type="ECO:0000256" key="1">
    <source>
        <dbReference type="ARBA" id="ARBA00022729"/>
    </source>
</evidence>
<evidence type="ECO:0000313" key="8">
    <source>
        <dbReference type="Proteomes" id="UP000001693"/>
    </source>
</evidence>
<dbReference type="Gene3D" id="3.30.160.150">
    <property type="entry name" value="Lipoprotein like domain"/>
    <property type="match status" value="1"/>
</dbReference>
<dbReference type="Pfam" id="PF04390">
    <property type="entry name" value="LptE"/>
    <property type="match status" value="1"/>
</dbReference>
<comment type="function">
    <text evidence="6">Together with LptD, is involved in the assembly of lipopolysaccharide (LPS) at the surface of the outer membrane. Required for the proper assembly of LptD. Binds LPS and may serve as the LPS recognition site at the outer membrane.</text>
</comment>
<dbReference type="eggNOG" id="COG2980">
    <property type="taxonomic scope" value="Bacteria"/>
</dbReference>
<keyword evidence="5 7" id="KW-0449">Lipoprotein</keyword>
<gene>
    <name evidence="6" type="primary">lptE</name>
    <name evidence="7" type="ordered locus">Lcho_0480</name>
</gene>
<reference evidence="7 8" key="1">
    <citation type="submission" date="2008-03" db="EMBL/GenBank/DDBJ databases">
        <title>Complete sequence of Leptothrix cholodnii SP-6.</title>
        <authorList>
            <consortium name="US DOE Joint Genome Institute"/>
            <person name="Copeland A."/>
            <person name="Lucas S."/>
            <person name="Lapidus A."/>
            <person name="Glavina del Rio T."/>
            <person name="Dalin E."/>
            <person name="Tice H."/>
            <person name="Bruce D."/>
            <person name="Goodwin L."/>
            <person name="Pitluck S."/>
            <person name="Chertkov O."/>
            <person name="Brettin T."/>
            <person name="Detter J.C."/>
            <person name="Han C."/>
            <person name="Kuske C.R."/>
            <person name="Schmutz J."/>
            <person name="Larimer F."/>
            <person name="Land M."/>
            <person name="Hauser L."/>
            <person name="Kyrpides N."/>
            <person name="Lykidis A."/>
            <person name="Emerson D."/>
            <person name="Richardson P."/>
        </authorList>
    </citation>
    <scope>NUCLEOTIDE SEQUENCE [LARGE SCALE GENOMIC DNA]</scope>
    <source>
        <strain evidence="8">ATCC 51168 / LMG 8142 / SP-6</strain>
    </source>
</reference>
<accession>B1XXY6</accession>
<dbReference type="InterPro" id="IPR006311">
    <property type="entry name" value="TAT_signal"/>
</dbReference>
<dbReference type="GO" id="GO:0009279">
    <property type="term" value="C:cell outer membrane"/>
    <property type="evidence" value="ECO:0007669"/>
    <property type="project" value="UniProtKB-UniRule"/>
</dbReference>
<name>B1XXY6_LEPCP</name>
<evidence type="ECO:0000313" key="7">
    <source>
        <dbReference type="EMBL" id="ACB32755.1"/>
    </source>
</evidence>
<dbReference type="PANTHER" id="PTHR38098:SF1">
    <property type="entry name" value="LPS-ASSEMBLY LIPOPROTEIN LPTE"/>
    <property type="match status" value="1"/>
</dbReference>
<dbReference type="Proteomes" id="UP000001693">
    <property type="component" value="Chromosome"/>
</dbReference>
<dbReference type="AlphaFoldDB" id="B1XXY6"/>
<keyword evidence="8" id="KW-1185">Reference proteome</keyword>
<dbReference type="PANTHER" id="PTHR38098">
    <property type="entry name" value="LPS-ASSEMBLY LIPOPROTEIN LPTE"/>
    <property type="match status" value="1"/>
</dbReference>
<dbReference type="PROSITE" id="PS51318">
    <property type="entry name" value="TAT"/>
    <property type="match status" value="1"/>
</dbReference>
<evidence type="ECO:0000256" key="3">
    <source>
        <dbReference type="ARBA" id="ARBA00023139"/>
    </source>
</evidence>
<dbReference type="HOGENOM" id="CLU_103309_2_0_4"/>
<keyword evidence="3" id="KW-0564">Palmitate</keyword>
<dbReference type="InterPro" id="IPR007485">
    <property type="entry name" value="LPS_assembly_LptE"/>
</dbReference>
<keyword evidence="2 6" id="KW-0472">Membrane</keyword>
<proteinExistence type="inferred from homology"/>
<evidence type="ECO:0000256" key="4">
    <source>
        <dbReference type="ARBA" id="ARBA00023237"/>
    </source>
</evidence>
<dbReference type="KEGG" id="lch:Lcho_0480"/>
<comment type="subunit">
    <text evidence="6">Component of the lipopolysaccharide transport and assembly complex. Interacts with LptD.</text>
</comment>
<comment type="similarity">
    <text evidence="6">Belongs to the LptE lipoprotein family.</text>
</comment>
<sequence precursor="true">MSTAPFDRAPRRRLLVRAGAAGAAGALLAALAGCGFQLRRPPELQLKRIHLKGFDRYSSMADELRRQLRLSPGAQLVEAAGEADAVLEAIVDTSGRVVAASTAAGQVRELTLRAALRFRVLDAAGRELLGPTELAQSRDMSYAENDALAKENEAQLLLRNMHGDIANQVLRRLAALAPAAAPASAASAAR</sequence>